<feature type="transmembrane region" description="Helical" evidence="8">
    <location>
        <begin position="542"/>
        <end position="569"/>
    </location>
</feature>
<dbReference type="PANTHER" id="PTHR12385">
    <property type="entry name" value="CHOLINE TRANSPORTER-LIKE (SLC FAMILY 44)"/>
    <property type="match status" value="1"/>
</dbReference>
<sequence>MGGRRIQPTAPPVELYAGDFSAESGRRQHSPPPSYPGSIASRRTHFAHDRDSIYQRIDRGGDDSEDESTKEPPVEVISTDKAARFHPKTISPRKKNKRRRENPMYHTKRGCTDVICCFLFMLFIAGWGFIAVIGFLQGNPERLIHPMDSQGRRCGFARTGAYDLTSKPYLLFFDMTACISYSTLLAGCQTPQICVPTCPQSYFSYLQLKVFSDGSLPFNEMVKANMYCVDGFDASTLTTFALVQQAVNDRKCAKYTVPSAPVLGRCMPQILIGTVEELDKLQAANGTLDVLIGQFGDDGGTIPKQTMLNDTSKMVGEVILSEGVLTKMASDLAQSWWQILTLIIIAGVLAFLWTVVMRIFGSLMIWSSIGIIVGGLSVGCGYCWLKWNGLKASGATDDFSFQPIFELYFEMPTTWLVFAIGGSAILLIIVLILLCVASRIRLGVAMIEESSKAIAHMMSTLIFPIFPFLLHIIVFIVWGTVAIWLASTGEENCRQQGQTANQTMANPRCDCATLGIDTNCVYVNVTRDNDQVFWFQAYNLFAFFWMTCFVTALGEIALAGAFASHYWAVDKNRDIPTFPVLRALCFAMKYNLGSLAFGSLLIAIVKFIRVILDYLDKKSQTTQNSVLKAIFCLLKCWFWCLEVFLKFLTKNAYIMMAIYGKGFFTSAKDSFLLLTRNCIRVVVINQVTAFLLFIGKAAITIGIGVVAYFWFTGKWTIDGIPRVDLYYYFLPIIIVLIGSYFIADMFFDVYEMAVDTTFICFLEDSEQNDGSPEKPFFMSANLLKILGKKNETHINVSSSSSSSK</sequence>
<dbReference type="GO" id="GO:0022857">
    <property type="term" value="F:transmembrane transporter activity"/>
    <property type="evidence" value="ECO:0007669"/>
    <property type="project" value="InterPro"/>
</dbReference>
<name>A0AA36DDP6_9BILA</name>
<evidence type="ECO:0000313" key="10">
    <source>
        <dbReference type="Proteomes" id="UP001177023"/>
    </source>
</evidence>
<evidence type="ECO:0000256" key="2">
    <source>
        <dbReference type="ARBA" id="ARBA00007168"/>
    </source>
</evidence>
<feature type="transmembrane region" description="Helical" evidence="8">
    <location>
        <begin position="689"/>
        <end position="713"/>
    </location>
</feature>
<dbReference type="Proteomes" id="UP001177023">
    <property type="component" value="Unassembled WGS sequence"/>
</dbReference>
<feature type="transmembrane region" description="Helical" evidence="8">
    <location>
        <begin position="590"/>
        <end position="608"/>
    </location>
</feature>
<keyword evidence="5 8" id="KW-0472">Membrane</keyword>
<evidence type="ECO:0000256" key="6">
    <source>
        <dbReference type="ARBA" id="ARBA00023180"/>
    </source>
</evidence>
<feature type="transmembrane region" description="Helical" evidence="8">
    <location>
        <begin position="461"/>
        <end position="486"/>
    </location>
</feature>
<evidence type="ECO:0000313" key="9">
    <source>
        <dbReference type="EMBL" id="CAJ0584530.1"/>
    </source>
</evidence>
<comment type="caution">
    <text evidence="9">The sequence shown here is derived from an EMBL/GenBank/DDBJ whole genome shotgun (WGS) entry which is preliminary data.</text>
</comment>
<feature type="transmembrane region" description="Helical" evidence="8">
    <location>
        <begin position="363"/>
        <end position="387"/>
    </location>
</feature>
<feature type="transmembrane region" description="Helical" evidence="8">
    <location>
        <begin position="725"/>
        <end position="743"/>
    </location>
</feature>
<feature type="transmembrane region" description="Helical" evidence="8">
    <location>
        <begin position="415"/>
        <end position="440"/>
    </location>
</feature>
<gene>
    <name evidence="9" type="ORF">MSPICULIGERA_LOCUS22579</name>
</gene>
<keyword evidence="4 8" id="KW-1133">Transmembrane helix</keyword>
<keyword evidence="6" id="KW-0325">Glycoprotein</keyword>
<keyword evidence="3 8" id="KW-0812">Transmembrane</keyword>
<feature type="compositionally biased region" description="Basic and acidic residues" evidence="7">
    <location>
        <begin position="46"/>
        <end position="73"/>
    </location>
</feature>
<evidence type="ECO:0000256" key="7">
    <source>
        <dbReference type="SAM" id="MobiDB-lite"/>
    </source>
</evidence>
<feature type="compositionally biased region" description="Basic residues" evidence="7">
    <location>
        <begin position="84"/>
        <end position="100"/>
    </location>
</feature>
<keyword evidence="10" id="KW-1185">Reference proteome</keyword>
<evidence type="ECO:0000256" key="1">
    <source>
        <dbReference type="ARBA" id="ARBA00004141"/>
    </source>
</evidence>
<comment type="similarity">
    <text evidence="2">Belongs to the CTL (choline transporter-like) family.</text>
</comment>
<evidence type="ECO:0000256" key="3">
    <source>
        <dbReference type="ARBA" id="ARBA00022692"/>
    </source>
</evidence>
<organism evidence="9 10">
    <name type="scientific">Mesorhabditis spiculigera</name>
    <dbReference type="NCBI Taxonomy" id="96644"/>
    <lineage>
        <taxon>Eukaryota</taxon>
        <taxon>Metazoa</taxon>
        <taxon>Ecdysozoa</taxon>
        <taxon>Nematoda</taxon>
        <taxon>Chromadorea</taxon>
        <taxon>Rhabditida</taxon>
        <taxon>Rhabditina</taxon>
        <taxon>Rhabditomorpha</taxon>
        <taxon>Rhabditoidea</taxon>
        <taxon>Rhabditidae</taxon>
        <taxon>Mesorhabditinae</taxon>
        <taxon>Mesorhabditis</taxon>
    </lineage>
</organism>
<evidence type="ECO:0000256" key="5">
    <source>
        <dbReference type="ARBA" id="ARBA00023136"/>
    </source>
</evidence>
<feature type="transmembrane region" description="Helical" evidence="8">
    <location>
        <begin position="114"/>
        <end position="136"/>
    </location>
</feature>
<evidence type="ECO:0008006" key="11">
    <source>
        <dbReference type="Google" id="ProtNLM"/>
    </source>
</evidence>
<comment type="subcellular location">
    <subcellularLocation>
        <location evidence="1">Membrane</location>
        <topology evidence="1">Multi-pass membrane protein</topology>
    </subcellularLocation>
</comment>
<dbReference type="Pfam" id="PF04515">
    <property type="entry name" value="Choline_transpo"/>
    <property type="match status" value="1"/>
</dbReference>
<protein>
    <recommendedName>
        <fullName evidence="11">Choline transporter-like protein</fullName>
    </recommendedName>
</protein>
<feature type="region of interest" description="Disordered" evidence="7">
    <location>
        <begin position="1"/>
        <end position="103"/>
    </location>
</feature>
<dbReference type="InterPro" id="IPR007603">
    <property type="entry name" value="Choline_transptr-like"/>
</dbReference>
<dbReference type="PANTHER" id="PTHR12385:SF14">
    <property type="entry name" value="CHOLINE TRANSPORTER-LIKE 2"/>
    <property type="match status" value="1"/>
</dbReference>
<evidence type="ECO:0000256" key="8">
    <source>
        <dbReference type="SAM" id="Phobius"/>
    </source>
</evidence>
<proteinExistence type="inferred from homology"/>
<accession>A0AA36DDP6</accession>
<evidence type="ECO:0000256" key="4">
    <source>
        <dbReference type="ARBA" id="ARBA00022989"/>
    </source>
</evidence>
<dbReference type="EMBL" id="CATQJA010002697">
    <property type="protein sequence ID" value="CAJ0584530.1"/>
    <property type="molecule type" value="Genomic_DNA"/>
</dbReference>
<dbReference type="AlphaFoldDB" id="A0AA36DDP6"/>
<reference evidence="9" key="1">
    <citation type="submission" date="2023-06" db="EMBL/GenBank/DDBJ databases">
        <authorList>
            <person name="Delattre M."/>
        </authorList>
    </citation>
    <scope>NUCLEOTIDE SEQUENCE</scope>
    <source>
        <strain evidence="9">AF72</strain>
    </source>
</reference>
<dbReference type="GO" id="GO:0016020">
    <property type="term" value="C:membrane"/>
    <property type="evidence" value="ECO:0007669"/>
    <property type="project" value="UniProtKB-SubCell"/>
</dbReference>
<feature type="transmembrane region" description="Helical" evidence="8">
    <location>
        <begin position="628"/>
        <end position="648"/>
    </location>
</feature>
<feature type="transmembrane region" description="Helical" evidence="8">
    <location>
        <begin position="336"/>
        <end position="356"/>
    </location>
</feature>
<feature type="non-terminal residue" evidence="9">
    <location>
        <position position="1"/>
    </location>
</feature>